<keyword evidence="2" id="KW-0732">Signal</keyword>
<protein>
    <recommendedName>
        <fullName evidence="5">Lipoprotein</fullName>
    </recommendedName>
</protein>
<dbReference type="RefSeq" id="WP_203720461.1">
    <property type="nucleotide sequence ID" value="NZ_BOMD01000015.1"/>
</dbReference>
<sequence length="215" mass="21782">MRLLALAGLGAAVLALTACESNESVWTAPGTPPASSAASSAGPSAAPSVVQPAASEAARVGASGSGCELPVTFGLAESYKPKAVKVEAGSALAELAERGPFTMVCEIDAKPAGNIGFLRVYTGSSDDLRAGLTAFAGDDAQGLLFRNVRLGALTGSEVRYKAKDPVEGALEQERAFAVRAGSDVVVVALDSFDSGEHQAMLPAYELAKVSLRPAS</sequence>
<evidence type="ECO:0000256" key="2">
    <source>
        <dbReference type="SAM" id="SignalP"/>
    </source>
</evidence>
<proteinExistence type="predicted"/>
<evidence type="ECO:0000313" key="3">
    <source>
        <dbReference type="EMBL" id="TDO41063.1"/>
    </source>
</evidence>
<feature type="chain" id="PRO_5038545294" description="Lipoprotein" evidence="2">
    <location>
        <begin position="19"/>
        <end position="215"/>
    </location>
</feature>
<feature type="region of interest" description="Disordered" evidence="1">
    <location>
        <begin position="25"/>
        <end position="46"/>
    </location>
</feature>
<accession>A0A4R6JWB9</accession>
<dbReference type="InterPro" id="IPR044058">
    <property type="entry name" value="Lipoprotein_23"/>
</dbReference>
<dbReference type="Proteomes" id="UP000294901">
    <property type="component" value="Unassembled WGS sequence"/>
</dbReference>
<feature type="signal peptide" evidence="2">
    <location>
        <begin position="1"/>
        <end position="18"/>
    </location>
</feature>
<name>A0A4R6JWB9_9ACTN</name>
<evidence type="ECO:0008006" key="5">
    <source>
        <dbReference type="Google" id="ProtNLM"/>
    </source>
</evidence>
<organism evidence="3 4">
    <name type="scientific">Paractinoplanes brasiliensis</name>
    <dbReference type="NCBI Taxonomy" id="52695"/>
    <lineage>
        <taxon>Bacteria</taxon>
        <taxon>Bacillati</taxon>
        <taxon>Actinomycetota</taxon>
        <taxon>Actinomycetes</taxon>
        <taxon>Micromonosporales</taxon>
        <taxon>Micromonosporaceae</taxon>
        <taxon>Paractinoplanes</taxon>
    </lineage>
</organism>
<dbReference type="AlphaFoldDB" id="A0A4R6JWB9"/>
<evidence type="ECO:0000313" key="4">
    <source>
        <dbReference type="Proteomes" id="UP000294901"/>
    </source>
</evidence>
<evidence type="ECO:0000256" key="1">
    <source>
        <dbReference type="SAM" id="MobiDB-lite"/>
    </source>
</evidence>
<dbReference type="PROSITE" id="PS51257">
    <property type="entry name" value="PROKAR_LIPOPROTEIN"/>
    <property type="match status" value="1"/>
</dbReference>
<dbReference type="Pfam" id="PF18966">
    <property type="entry name" value="Lipoprotein_23"/>
    <property type="match status" value="1"/>
</dbReference>
<comment type="caution">
    <text evidence="3">The sequence shown here is derived from an EMBL/GenBank/DDBJ whole genome shotgun (WGS) entry which is preliminary data.</text>
</comment>
<keyword evidence="4" id="KW-1185">Reference proteome</keyword>
<gene>
    <name evidence="3" type="ORF">C8E87_4790</name>
</gene>
<reference evidence="3 4" key="1">
    <citation type="submission" date="2019-03" db="EMBL/GenBank/DDBJ databases">
        <title>Sequencing the genomes of 1000 actinobacteria strains.</title>
        <authorList>
            <person name="Klenk H.-P."/>
        </authorList>
    </citation>
    <scope>NUCLEOTIDE SEQUENCE [LARGE SCALE GENOMIC DNA]</scope>
    <source>
        <strain evidence="3 4">DSM 43805</strain>
    </source>
</reference>
<feature type="compositionally biased region" description="Low complexity" evidence="1">
    <location>
        <begin position="27"/>
        <end position="46"/>
    </location>
</feature>
<dbReference type="EMBL" id="SNWR01000001">
    <property type="protein sequence ID" value="TDO41063.1"/>
    <property type="molecule type" value="Genomic_DNA"/>
</dbReference>